<dbReference type="eggNOG" id="COG0346">
    <property type="taxonomic scope" value="Bacteria"/>
</dbReference>
<organism evidence="2 3">
    <name type="scientific">Amycolatopsis japonica</name>
    <dbReference type="NCBI Taxonomy" id="208439"/>
    <lineage>
        <taxon>Bacteria</taxon>
        <taxon>Bacillati</taxon>
        <taxon>Actinomycetota</taxon>
        <taxon>Actinomycetes</taxon>
        <taxon>Pseudonocardiales</taxon>
        <taxon>Pseudonocardiaceae</taxon>
        <taxon>Amycolatopsis</taxon>
        <taxon>Amycolatopsis japonica group</taxon>
    </lineage>
</organism>
<dbReference type="PROSITE" id="PS51819">
    <property type="entry name" value="VOC"/>
    <property type="match status" value="1"/>
</dbReference>
<proteinExistence type="predicted"/>
<reference evidence="2 3" key="1">
    <citation type="journal article" date="2014" name="J. Biotechnol.">
        <title>Complete genome sequence of the actinobacterium Amycolatopsis japonica MG417-CF17(T) (=DSM 44213T) producing (S,S)-N,N'-ethylenediaminedisuccinic acid.</title>
        <authorList>
            <person name="Stegmann E."/>
            <person name="Albersmeier A."/>
            <person name="Spohn M."/>
            <person name="Gert H."/>
            <person name="Weber T."/>
            <person name="Wohlleben W."/>
            <person name="Kalinowski J."/>
            <person name="Ruckert C."/>
        </authorList>
    </citation>
    <scope>NUCLEOTIDE SEQUENCE [LARGE SCALE GENOMIC DNA]</scope>
    <source>
        <strain evidence="3">MG417-CF17 (DSM 44213)</strain>
    </source>
</reference>
<evidence type="ECO:0000259" key="1">
    <source>
        <dbReference type="PROSITE" id="PS51819"/>
    </source>
</evidence>
<dbReference type="Gene3D" id="3.30.720.120">
    <property type="match status" value="1"/>
</dbReference>
<accession>A0A075V724</accession>
<dbReference type="RefSeq" id="WP_038517136.1">
    <property type="nucleotide sequence ID" value="NZ_CP008953.1"/>
</dbReference>
<feature type="domain" description="VOC" evidence="1">
    <location>
        <begin position="2"/>
        <end position="123"/>
    </location>
</feature>
<dbReference type="Gene3D" id="3.30.720.110">
    <property type="match status" value="1"/>
</dbReference>
<evidence type="ECO:0000313" key="3">
    <source>
        <dbReference type="Proteomes" id="UP000028492"/>
    </source>
</evidence>
<dbReference type="KEGG" id="aja:AJAP_29310"/>
<keyword evidence="3" id="KW-1185">Reference proteome</keyword>
<dbReference type="AlphaFoldDB" id="A0A075V724"/>
<sequence length="137" mass="15229">MQLNGFGACVVVEDIAETTAWWKRHLQLTVTIELDWFSSLNAGVPGYEMSFVKRGHKATPAPWRAQEAAGSMVGFMVEDAAGEYERLRVEGVKIVTELVDEEFGQRHFYVEDLNGFLIDIIEAIPPSAEWLAANGLA</sequence>
<dbReference type="Proteomes" id="UP000028492">
    <property type="component" value="Chromosome"/>
</dbReference>
<dbReference type="SUPFAM" id="SSF54593">
    <property type="entry name" value="Glyoxalase/Bleomycin resistance protein/Dihydroxybiphenyl dioxygenase"/>
    <property type="match status" value="1"/>
</dbReference>
<evidence type="ECO:0000313" key="2">
    <source>
        <dbReference type="EMBL" id="AIG78695.1"/>
    </source>
</evidence>
<dbReference type="HOGENOM" id="CLU_046006_13_1_11"/>
<dbReference type="EMBL" id="CP008953">
    <property type="protein sequence ID" value="AIG78695.1"/>
    <property type="molecule type" value="Genomic_DNA"/>
</dbReference>
<dbReference type="InterPro" id="IPR037523">
    <property type="entry name" value="VOC_core"/>
</dbReference>
<dbReference type="Pfam" id="PF00903">
    <property type="entry name" value="Glyoxalase"/>
    <property type="match status" value="1"/>
</dbReference>
<protein>
    <recommendedName>
        <fullName evidence="1">VOC domain-containing protein</fullName>
    </recommendedName>
</protein>
<gene>
    <name evidence="2" type="ORF">AJAP_29310</name>
</gene>
<name>A0A075V724_9PSEU</name>
<dbReference type="InterPro" id="IPR029068">
    <property type="entry name" value="Glyas_Bleomycin-R_OHBP_Dase"/>
</dbReference>
<dbReference type="InterPro" id="IPR004360">
    <property type="entry name" value="Glyas_Fos-R_dOase_dom"/>
</dbReference>
<dbReference type="STRING" id="208439.AJAP_29310"/>